<dbReference type="SMART" id="SM00860">
    <property type="entry name" value="SMI1_KNR4"/>
    <property type="match status" value="1"/>
</dbReference>
<accession>A0A6G1IJ88</accession>
<gene>
    <name evidence="2" type="ORF">K458DRAFT_317943</name>
</gene>
<dbReference type="EMBL" id="MU005615">
    <property type="protein sequence ID" value="KAF2678053.1"/>
    <property type="molecule type" value="Genomic_DNA"/>
</dbReference>
<feature type="domain" description="Knr4/Smi1-like" evidence="1">
    <location>
        <begin position="255"/>
        <end position="428"/>
    </location>
</feature>
<evidence type="ECO:0000313" key="2">
    <source>
        <dbReference type="EMBL" id="KAF2678053.1"/>
    </source>
</evidence>
<dbReference type="Gene3D" id="3.40.1580.10">
    <property type="entry name" value="SMI1/KNR4-like"/>
    <property type="match status" value="1"/>
</dbReference>
<protein>
    <recommendedName>
        <fullName evidence="1">Knr4/Smi1-like domain-containing protein</fullName>
    </recommendedName>
</protein>
<dbReference type="InterPro" id="IPR018958">
    <property type="entry name" value="Knr4/Smi1-like_dom"/>
</dbReference>
<dbReference type="OrthoDB" id="2788868at2759"/>
<dbReference type="SUPFAM" id="SSF160631">
    <property type="entry name" value="SMI1/KNR4-like"/>
    <property type="match status" value="1"/>
</dbReference>
<organism evidence="2 3">
    <name type="scientific">Lentithecium fluviatile CBS 122367</name>
    <dbReference type="NCBI Taxonomy" id="1168545"/>
    <lineage>
        <taxon>Eukaryota</taxon>
        <taxon>Fungi</taxon>
        <taxon>Dikarya</taxon>
        <taxon>Ascomycota</taxon>
        <taxon>Pezizomycotina</taxon>
        <taxon>Dothideomycetes</taxon>
        <taxon>Pleosporomycetidae</taxon>
        <taxon>Pleosporales</taxon>
        <taxon>Massarineae</taxon>
        <taxon>Lentitheciaceae</taxon>
        <taxon>Lentithecium</taxon>
    </lineage>
</organism>
<reference evidence="2" key="1">
    <citation type="journal article" date="2020" name="Stud. Mycol.">
        <title>101 Dothideomycetes genomes: a test case for predicting lifestyles and emergence of pathogens.</title>
        <authorList>
            <person name="Haridas S."/>
            <person name="Albert R."/>
            <person name="Binder M."/>
            <person name="Bloem J."/>
            <person name="Labutti K."/>
            <person name="Salamov A."/>
            <person name="Andreopoulos B."/>
            <person name="Baker S."/>
            <person name="Barry K."/>
            <person name="Bills G."/>
            <person name="Bluhm B."/>
            <person name="Cannon C."/>
            <person name="Castanera R."/>
            <person name="Culley D."/>
            <person name="Daum C."/>
            <person name="Ezra D."/>
            <person name="Gonzalez J."/>
            <person name="Henrissat B."/>
            <person name="Kuo A."/>
            <person name="Liang C."/>
            <person name="Lipzen A."/>
            <person name="Lutzoni F."/>
            <person name="Magnuson J."/>
            <person name="Mondo S."/>
            <person name="Nolan M."/>
            <person name="Ohm R."/>
            <person name="Pangilinan J."/>
            <person name="Park H.-J."/>
            <person name="Ramirez L."/>
            <person name="Alfaro M."/>
            <person name="Sun H."/>
            <person name="Tritt A."/>
            <person name="Yoshinaga Y."/>
            <person name="Zwiers L.-H."/>
            <person name="Turgeon B."/>
            <person name="Goodwin S."/>
            <person name="Spatafora J."/>
            <person name="Crous P."/>
            <person name="Grigoriev I."/>
        </authorList>
    </citation>
    <scope>NUCLEOTIDE SEQUENCE</scope>
    <source>
        <strain evidence="2">CBS 122367</strain>
    </source>
</reference>
<dbReference type="InterPro" id="IPR037883">
    <property type="entry name" value="Knr4/Smi1-like_sf"/>
</dbReference>
<name>A0A6G1IJ88_9PLEO</name>
<keyword evidence="3" id="KW-1185">Reference proteome</keyword>
<evidence type="ECO:0000313" key="3">
    <source>
        <dbReference type="Proteomes" id="UP000799291"/>
    </source>
</evidence>
<dbReference type="Pfam" id="PF09346">
    <property type="entry name" value="SMI1_KNR4"/>
    <property type="match status" value="1"/>
</dbReference>
<evidence type="ECO:0000259" key="1">
    <source>
        <dbReference type="SMART" id="SM00860"/>
    </source>
</evidence>
<dbReference type="Proteomes" id="UP000799291">
    <property type="component" value="Unassembled WGS sequence"/>
</dbReference>
<dbReference type="AlphaFoldDB" id="A0A6G1IJ88"/>
<proteinExistence type="predicted"/>
<sequence length="461" mass="53130">MGRKFDKHQVLRQKDPWEVARSVFDIALEFALLGYVDRATELYNLFETFAAGCKASWSPGLYFAWEATGLWPDSIPAKEQTSEFLRKLETERIVWKRETNLSEEGLEKLITVATGGGTADAWGEKELRADELTAAMDLALYMNRRDRALDLLQVIADNWNVCWEELSRSRQAWRYLKHHALARSIEIDEAKLEVFFKEVLDTFKERLERGAARVFKDMPIKELVRLCNDNTIKNAVWEEMDIDPDEPPETILHEGATEAQVKACEERIGHDLPNDLKDFLRATNGMESLWNGFCGEPRFLSTDEIHVFDGREQQEAWEEAAVEIGFVTDMSIKPVYPRLERAIQINGGDEQTKFVWLLEPELGQRMTAAFFDAIQQLPEVERKKFMAMLGYFHAGVETTEDVGWQVCTWCPAELSLLTFQSFKEYLEKLTGDTANEDIFDETDAQGRPLYSNEVFAYQLRS</sequence>